<dbReference type="PANTHER" id="PTHR24388">
    <property type="entry name" value="ZINC FINGER PROTEIN"/>
    <property type="match status" value="1"/>
</dbReference>
<dbReference type="Pfam" id="PF00096">
    <property type="entry name" value="zf-C2H2"/>
    <property type="match status" value="1"/>
</dbReference>
<evidence type="ECO:0000259" key="11">
    <source>
        <dbReference type="PROSITE" id="PS50157"/>
    </source>
</evidence>
<proteinExistence type="predicted"/>
<keyword evidence="3" id="KW-0677">Repeat</keyword>
<evidence type="ECO:0000256" key="7">
    <source>
        <dbReference type="ARBA" id="ARBA00023125"/>
    </source>
</evidence>
<dbReference type="GO" id="GO:0000981">
    <property type="term" value="F:DNA-binding transcription factor activity, RNA polymerase II-specific"/>
    <property type="evidence" value="ECO:0007669"/>
    <property type="project" value="TreeGrafter"/>
</dbReference>
<accession>A0A0L8HWB6</accession>
<evidence type="ECO:0000256" key="9">
    <source>
        <dbReference type="ARBA" id="ARBA00023242"/>
    </source>
</evidence>
<reference evidence="12" key="1">
    <citation type="submission" date="2015-07" db="EMBL/GenBank/DDBJ databases">
        <title>MeaNS - Measles Nucleotide Surveillance Program.</title>
        <authorList>
            <person name="Tran T."/>
            <person name="Druce J."/>
        </authorList>
    </citation>
    <scope>NUCLEOTIDE SEQUENCE</scope>
    <source>
        <strain evidence="12">UCB-OBI-ISO-001</strain>
        <tissue evidence="12">Gonad</tissue>
    </source>
</reference>
<keyword evidence="2" id="KW-0479">Metal-binding</keyword>
<feature type="non-terminal residue" evidence="12">
    <location>
        <position position="1"/>
    </location>
</feature>
<keyword evidence="6" id="KW-0805">Transcription regulation</keyword>
<sequence>TPYRFDVCGKSFSQSNVLTRHKTIHTGEKPYHCGISSSSYITAHKRTHTREKPHHCDICGLSFAQETERFITCLRTDGSWLQKGNLTTETSTPTYSSDPYNI</sequence>
<keyword evidence="4 10" id="KW-0863">Zinc-finger</keyword>
<evidence type="ECO:0000256" key="8">
    <source>
        <dbReference type="ARBA" id="ARBA00023163"/>
    </source>
</evidence>
<dbReference type="InterPro" id="IPR013087">
    <property type="entry name" value="Znf_C2H2_type"/>
</dbReference>
<dbReference type="AlphaFoldDB" id="A0A0L8HWB6"/>
<dbReference type="PANTHER" id="PTHR24388:SF54">
    <property type="entry name" value="PROTEIN ESCARGOT"/>
    <property type="match status" value="1"/>
</dbReference>
<dbReference type="GO" id="GO:0000978">
    <property type="term" value="F:RNA polymerase II cis-regulatory region sequence-specific DNA binding"/>
    <property type="evidence" value="ECO:0007669"/>
    <property type="project" value="TreeGrafter"/>
</dbReference>
<dbReference type="Gene3D" id="3.30.160.60">
    <property type="entry name" value="Classic Zinc Finger"/>
    <property type="match status" value="3"/>
</dbReference>
<evidence type="ECO:0000256" key="3">
    <source>
        <dbReference type="ARBA" id="ARBA00022737"/>
    </source>
</evidence>
<protein>
    <recommendedName>
        <fullName evidence="11">C2H2-type domain-containing protein</fullName>
    </recommendedName>
</protein>
<dbReference type="FunFam" id="3.30.160.60:FF:000064">
    <property type="entry name" value="Early growth response protein 3"/>
    <property type="match status" value="1"/>
</dbReference>
<comment type="subcellular location">
    <subcellularLocation>
        <location evidence="1">Nucleus</location>
    </subcellularLocation>
</comment>
<feature type="non-terminal residue" evidence="12">
    <location>
        <position position="102"/>
    </location>
</feature>
<dbReference type="GO" id="GO:0005634">
    <property type="term" value="C:nucleus"/>
    <property type="evidence" value="ECO:0007669"/>
    <property type="project" value="UniProtKB-SubCell"/>
</dbReference>
<evidence type="ECO:0000256" key="2">
    <source>
        <dbReference type="ARBA" id="ARBA00022723"/>
    </source>
</evidence>
<keyword evidence="9" id="KW-0539">Nucleus</keyword>
<dbReference type="InterPro" id="IPR050527">
    <property type="entry name" value="Snail/Krueppel_Znf"/>
</dbReference>
<evidence type="ECO:0000256" key="6">
    <source>
        <dbReference type="ARBA" id="ARBA00023015"/>
    </source>
</evidence>
<organism evidence="12">
    <name type="scientific">Octopus bimaculoides</name>
    <name type="common">California two-spotted octopus</name>
    <dbReference type="NCBI Taxonomy" id="37653"/>
    <lineage>
        <taxon>Eukaryota</taxon>
        <taxon>Metazoa</taxon>
        <taxon>Spiralia</taxon>
        <taxon>Lophotrochozoa</taxon>
        <taxon>Mollusca</taxon>
        <taxon>Cephalopoda</taxon>
        <taxon>Coleoidea</taxon>
        <taxon>Octopodiformes</taxon>
        <taxon>Octopoda</taxon>
        <taxon>Incirrata</taxon>
        <taxon>Octopodidae</taxon>
        <taxon>Octopus</taxon>
    </lineage>
</organism>
<feature type="domain" description="C2H2-type" evidence="11">
    <location>
        <begin position="3"/>
        <end position="30"/>
    </location>
</feature>
<name>A0A0L8HWB6_OCTBM</name>
<keyword evidence="8" id="KW-0804">Transcription</keyword>
<evidence type="ECO:0000256" key="4">
    <source>
        <dbReference type="ARBA" id="ARBA00022771"/>
    </source>
</evidence>
<gene>
    <name evidence="12" type="ORF">OCBIM_22004325mg</name>
</gene>
<keyword evidence="7" id="KW-0238">DNA-binding</keyword>
<evidence type="ECO:0000256" key="1">
    <source>
        <dbReference type="ARBA" id="ARBA00004123"/>
    </source>
</evidence>
<keyword evidence="5" id="KW-0862">Zinc</keyword>
<dbReference type="SUPFAM" id="SSF57667">
    <property type="entry name" value="beta-beta-alpha zinc fingers"/>
    <property type="match status" value="2"/>
</dbReference>
<evidence type="ECO:0000256" key="5">
    <source>
        <dbReference type="ARBA" id="ARBA00022833"/>
    </source>
</evidence>
<dbReference type="InterPro" id="IPR036236">
    <property type="entry name" value="Znf_C2H2_sf"/>
</dbReference>
<evidence type="ECO:0000256" key="10">
    <source>
        <dbReference type="PROSITE-ProRule" id="PRU00042"/>
    </source>
</evidence>
<dbReference type="EMBL" id="KQ417148">
    <property type="protein sequence ID" value="KOF93484.1"/>
    <property type="molecule type" value="Genomic_DNA"/>
</dbReference>
<dbReference type="PROSITE" id="PS50157">
    <property type="entry name" value="ZINC_FINGER_C2H2_2"/>
    <property type="match status" value="1"/>
</dbReference>
<evidence type="ECO:0000313" key="12">
    <source>
        <dbReference type="EMBL" id="KOF93484.1"/>
    </source>
</evidence>
<dbReference type="GO" id="GO:0008270">
    <property type="term" value="F:zinc ion binding"/>
    <property type="evidence" value="ECO:0007669"/>
    <property type="project" value="UniProtKB-KW"/>
</dbReference>